<feature type="domain" description="Helix-turn-helix" evidence="1">
    <location>
        <begin position="73"/>
        <end position="117"/>
    </location>
</feature>
<reference evidence="2 3" key="1">
    <citation type="submission" date="2018-12" db="EMBL/GenBank/DDBJ databases">
        <title>The Draft Genome Sequence of the Soil Bacterium Pedobacter tournemirensis R1.</title>
        <authorList>
            <person name="He J."/>
        </authorList>
    </citation>
    <scope>NUCLEOTIDE SEQUENCE [LARGE SCALE GENOMIC DNA]</scope>
    <source>
        <strain evidence="2 3">R1</strain>
    </source>
</reference>
<dbReference type="Proteomes" id="UP000290848">
    <property type="component" value="Unassembled WGS sequence"/>
</dbReference>
<dbReference type="AlphaFoldDB" id="A0A4Q0MB73"/>
<comment type="caution">
    <text evidence="2">The sequence shown here is derived from an EMBL/GenBank/DDBJ whole genome shotgun (WGS) entry which is preliminary data.</text>
</comment>
<evidence type="ECO:0000313" key="2">
    <source>
        <dbReference type="EMBL" id="RXF70548.1"/>
    </source>
</evidence>
<dbReference type="EMBL" id="RXOC01000004">
    <property type="protein sequence ID" value="RXF70548.1"/>
    <property type="molecule type" value="Genomic_DNA"/>
</dbReference>
<organism evidence="2 3">
    <name type="scientific">Arcticibacter tournemirensis</name>
    <dbReference type="NCBI Taxonomy" id="699437"/>
    <lineage>
        <taxon>Bacteria</taxon>
        <taxon>Pseudomonadati</taxon>
        <taxon>Bacteroidota</taxon>
        <taxon>Sphingobacteriia</taxon>
        <taxon>Sphingobacteriales</taxon>
        <taxon>Sphingobacteriaceae</taxon>
        <taxon>Arcticibacter</taxon>
    </lineage>
</organism>
<gene>
    <name evidence="2" type="ORF">EKH83_07855</name>
</gene>
<evidence type="ECO:0000259" key="1">
    <source>
        <dbReference type="Pfam" id="PF12728"/>
    </source>
</evidence>
<proteinExistence type="predicted"/>
<accession>A0A4Q0MB73</accession>
<sequence length="122" mass="14344">MNLSGFSGGRSDYLPAGGYFSKSTLFTMKLPFRFIRSGFRIEQILLEIVHILKQMKDNLPHFGGSKPPENDIMLSSKEAMMRLRISASTFYRLKKAHKLKKHRMGRRDYYRQSDIDRCYEEE</sequence>
<dbReference type="RefSeq" id="WP_128768853.1">
    <property type="nucleotide sequence ID" value="NZ_RXOC01000004.1"/>
</dbReference>
<protein>
    <submittedName>
        <fullName evidence="2">Helix-turn-helix domain-containing protein</fullName>
    </submittedName>
</protein>
<dbReference type="Pfam" id="PF12728">
    <property type="entry name" value="HTH_17"/>
    <property type="match status" value="1"/>
</dbReference>
<dbReference type="InterPro" id="IPR041657">
    <property type="entry name" value="HTH_17"/>
</dbReference>
<evidence type="ECO:0000313" key="3">
    <source>
        <dbReference type="Proteomes" id="UP000290848"/>
    </source>
</evidence>
<name>A0A4Q0MB73_9SPHI</name>